<feature type="region of interest" description="Disordered" evidence="4">
    <location>
        <begin position="385"/>
        <end position="409"/>
    </location>
</feature>
<dbReference type="Gene3D" id="1.25.40.10">
    <property type="entry name" value="Tetratricopeptide repeat domain"/>
    <property type="match status" value="4"/>
</dbReference>
<feature type="compositionally biased region" description="Low complexity" evidence="4">
    <location>
        <begin position="223"/>
        <end position="234"/>
    </location>
</feature>
<dbReference type="PROSITE" id="PS50005">
    <property type="entry name" value="TPR"/>
    <property type="match status" value="4"/>
</dbReference>
<feature type="repeat" description="TPR" evidence="3">
    <location>
        <begin position="1096"/>
        <end position="1129"/>
    </location>
</feature>
<feature type="compositionally biased region" description="Polar residues" evidence="4">
    <location>
        <begin position="75"/>
        <end position="90"/>
    </location>
</feature>
<feature type="repeat" description="TPR" evidence="3">
    <location>
        <begin position="1198"/>
        <end position="1231"/>
    </location>
</feature>
<feature type="repeat" description="TPR" evidence="3">
    <location>
        <begin position="1002"/>
        <end position="1035"/>
    </location>
</feature>
<gene>
    <name evidence="5" type="ORF">GDO54_005268</name>
</gene>
<keyword evidence="1" id="KW-0677">Repeat</keyword>
<evidence type="ECO:0000313" key="5">
    <source>
        <dbReference type="EMBL" id="DBA14274.1"/>
    </source>
</evidence>
<evidence type="ECO:0000256" key="1">
    <source>
        <dbReference type="ARBA" id="ARBA00022737"/>
    </source>
</evidence>
<keyword evidence="6" id="KW-1185">Reference proteome</keyword>
<dbReference type="AlphaFoldDB" id="A0AAV2ZJR8"/>
<dbReference type="Pfam" id="PF13181">
    <property type="entry name" value="TPR_8"/>
    <property type="match status" value="1"/>
</dbReference>
<reference evidence="5" key="1">
    <citation type="thesis" date="2020" institute="ProQuest LLC" country="789 East Eisenhower Parkway, Ann Arbor, MI, USA">
        <title>Comparative Genomics and Chromosome Evolution.</title>
        <authorList>
            <person name="Mudd A.B."/>
        </authorList>
    </citation>
    <scope>NUCLEOTIDE SEQUENCE</scope>
    <source>
        <strain evidence="5">1538</strain>
        <tissue evidence="5">Blood</tissue>
    </source>
</reference>
<comment type="caution">
    <text evidence="5">The sequence shown here is derived from an EMBL/GenBank/DDBJ whole genome shotgun (WGS) entry which is preliminary data.</text>
</comment>
<dbReference type="PANTHER" id="PTHR44858:SF1">
    <property type="entry name" value="UDP-N-ACETYLGLUCOSAMINE--PEPTIDE N-ACETYLGLUCOSAMINYLTRANSFERASE SPINDLY-RELATED"/>
    <property type="match status" value="1"/>
</dbReference>
<dbReference type="InterPro" id="IPR011990">
    <property type="entry name" value="TPR-like_helical_dom_sf"/>
</dbReference>
<dbReference type="SUPFAM" id="SSF48452">
    <property type="entry name" value="TPR-like"/>
    <property type="match status" value="1"/>
</dbReference>
<evidence type="ECO:0000313" key="6">
    <source>
        <dbReference type="Proteomes" id="UP001181693"/>
    </source>
</evidence>
<keyword evidence="2 3" id="KW-0802">TPR repeat</keyword>
<sequence length="1269" mass="143837">MSDGKGHLHLRLNYAEELRNKKELERLLKPPQRTVKQDMVDFRSSSPLSLMPGSALSQFKQLYSTSRPRPKVTSRLAQPTCQSPSASDLPQGSMAYISVKEDQKVGQIVKSAVPSLKDDTQELKEEKCLQNDHLSLSHEHLLENDHREQRPAITPMVGTTKPISIFQRPRPPAKLRSTMPQRSPKPRVSVKPTVVQQKVTRIKKVRRVPSSEIQKAVDERSSDSSSISNSSSSSDSEDSDDSEKRARSTGKKKKKRLKKMNMLATPDQEYVDVGSKTPSALLSEPPYTSSTYTSSVCQNHELDGTTKQAAEEINPTYLMPPMKATARSVDEIIASLRSPQAHTESEMMIKHLMESVLGLNYSIPYGKAEEERNVTHEPEIPQSVLDDQKWSPGESPSSQQHSLLDPDTDIRLTDSKLSTELSFTDKDEEKTVQQTSILDGENGTTPVQEEEMTDKEAKQVLRSAAQVTISDIIHVKGDAVSLTRRETARTHPPVALLATWKPRTKSAVHQTIHHLCTVSPSQILPSSLQLASRVQHTMNRKGHCTDFEVSYQIDSLPDDPEHRMRILQDGILTSTLPSHDQRGGLVTLPPHSARSLEEWQRIAEYYVERPRMELIAEHASLNPETLKMFWAPAPPKFSAPLSLMQQTLFSKYEKTLSASAPNISILEESKFHLLADFQTSMKELAVWRQQHYKTLEVVTVCATEEREKQNSEILPGVSAQTTLPIDQVQYLTSAGVAAVPQPSLKPSKKKKYKRKGHLDPKKLQIILHKLKQPPRTLKRSVSAERMPLGSRPTYHLRSSSLPRQLDFTSFLKTQGGVQAGQDLREWVRDIWNNWFDEVFPPSRASMEDESQHFDNIGPVTQHDTEKKEDIPWTAGLDSVLPVLVEDPTTSVLDVEREIYFLTSLIEKQERPSAFHYCRRGALHRKLGNVCLALQDLDMVIKQEPQLLDAYWHRHLIFLLQGKTNEALDDLNYIIKYNKTNAGQYSQAVHHFSAAIKVDPLCIRAYLCRAQAYRQQKDLQNALKDITRAIHLRPDSPEPYIIRGQYLYEMKRYGLASFCIHHAAEMTQGRQCCHYNYILILHLNRQYIQLPNLGVTAQMLTNRGVVHQFMGKLPNAMRDYQSAIAANPEYALAYFNAANLYLHNRQFSQAKEYYSRAMELDPSNESVALNRGITNMLLQDVQGALEDFHMVIDLCPVSSAAYFNRASLHNTLQQYEEAESDISQALILQPGDPLMYKLRADIRGKMGMTKKAIEDYEQAIYLLQQSEKAH</sequence>
<dbReference type="EMBL" id="DYDO01000013">
    <property type="protein sequence ID" value="DBA14274.1"/>
    <property type="molecule type" value="Genomic_DNA"/>
</dbReference>
<dbReference type="Proteomes" id="UP001181693">
    <property type="component" value="Unassembled WGS sequence"/>
</dbReference>
<evidence type="ECO:0000256" key="2">
    <source>
        <dbReference type="ARBA" id="ARBA00022803"/>
    </source>
</evidence>
<feature type="compositionally biased region" description="Basic residues" evidence="4">
    <location>
        <begin position="247"/>
        <end position="259"/>
    </location>
</feature>
<name>A0AAV2ZJR8_PYXAD</name>
<dbReference type="SMART" id="SM00028">
    <property type="entry name" value="TPR"/>
    <property type="match status" value="9"/>
</dbReference>
<accession>A0AAV2ZJR8</accession>
<organism evidence="5 6">
    <name type="scientific">Pyxicephalus adspersus</name>
    <name type="common">African bullfrog</name>
    <dbReference type="NCBI Taxonomy" id="30357"/>
    <lineage>
        <taxon>Eukaryota</taxon>
        <taxon>Metazoa</taxon>
        <taxon>Chordata</taxon>
        <taxon>Craniata</taxon>
        <taxon>Vertebrata</taxon>
        <taxon>Euteleostomi</taxon>
        <taxon>Amphibia</taxon>
        <taxon>Batrachia</taxon>
        <taxon>Anura</taxon>
        <taxon>Neobatrachia</taxon>
        <taxon>Ranoidea</taxon>
        <taxon>Pyxicephalidae</taxon>
        <taxon>Pyxicephalinae</taxon>
        <taxon>Pyxicephalus</taxon>
    </lineage>
</organism>
<feature type="repeat" description="TPR" evidence="3">
    <location>
        <begin position="1130"/>
        <end position="1163"/>
    </location>
</feature>
<dbReference type="Pfam" id="PF13432">
    <property type="entry name" value="TPR_16"/>
    <property type="match status" value="1"/>
</dbReference>
<dbReference type="PROSITE" id="PS50293">
    <property type="entry name" value="TPR_REGION"/>
    <property type="match status" value="1"/>
</dbReference>
<evidence type="ECO:0000256" key="3">
    <source>
        <dbReference type="PROSITE-ProRule" id="PRU00339"/>
    </source>
</evidence>
<protein>
    <recommendedName>
        <fullName evidence="7">Tetratricopeptide repeat protein 6</fullName>
    </recommendedName>
</protein>
<dbReference type="InterPro" id="IPR019734">
    <property type="entry name" value="TPR_rpt"/>
</dbReference>
<feature type="region of interest" description="Disordered" evidence="4">
    <location>
        <begin position="149"/>
        <end position="261"/>
    </location>
</feature>
<dbReference type="PANTHER" id="PTHR44858">
    <property type="entry name" value="TETRATRICOPEPTIDE REPEAT PROTEIN 6"/>
    <property type="match status" value="1"/>
</dbReference>
<feature type="region of interest" description="Disordered" evidence="4">
    <location>
        <begin position="64"/>
        <end position="90"/>
    </location>
</feature>
<dbReference type="InterPro" id="IPR050498">
    <property type="entry name" value="Ycf3"/>
</dbReference>
<dbReference type="Pfam" id="PF00515">
    <property type="entry name" value="TPR_1"/>
    <property type="match status" value="1"/>
</dbReference>
<evidence type="ECO:0008006" key="7">
    <source>
        <dbReference type="Google" id="ProtNLM"/>
    </source>
</evidence>
<evidence type="ECO:0000256" key="4">
    <source>
        <dbReference type="SAM" id="MobiDB-lite"/>
    </source>
</evidence>
<proteinExistence type="predicted"/>